<keyword evidence="2" id="KW-1185">Reference proteome</keyword>
<dbReference type="Proteomes" id="UP000053237">
    <property type="component" value="Unassembled WGS sequence"/>
</dbReference>
<organism evidence="1 2">
    <name type="scientific">Albugo candida</name>
    <dbReference type="NCBI Taxonomy" id="65357"/>
    <lineage>
        <taxon>Eukaryota</taxon>
        <taxon>Sar</taxon>
        <taxon>Stramenopiles</taxon>
        <taxon>Oomycota</taxon>
        <taxon>Peronosporomycetes</taxon>
        <taxon>Albuginales</taxon>
        <taxon>Albuginaceae</taxon>
        <taxon>Albugo</taxon>
    </lineage>
</organism>
<protein>
    <submittedName>
        <fullName evidence="1">Uncharacterized protein</fullName>
    </submittedName>
</protein>
<gene>
    <name evidence="1" type="ORF">BN9_090940</name>
</gene>
<dbReference type="InParanoid" id="A0A024GNE9"/>
<accession>A0A024GNE9</accession>
<name>A0A024GNE9_9STRA</name>
<comment type="caution">
    <text evidence="1">The sequence shown here is derived from an EMBL/GenBank/DDBJ whole genome shotgun (WGS) entry which is preliminary data.</text>
</comment>
<dbReference type="EMBL" id="CAIX01000202">
    <property type="protein sequence ID" value="CCI48045.1"/>
    <property type="molecule type" value="Genomic_DNA"/>
</dbReference>
<evidence type="ECO:0000313" key="2">
    <source>
        <dbReference type="Proteomes" id="UP000053237"/>
    </source>
</evidence>
<dbReference type="AlphaFoldDB" id="A0A024GNE9"/>
<reference evidence="1 2" key="1">
    <citation type="submission" date="2012-05" db="EMBL/GenBank/DDBJ databases">
        <title>Recombination and specialization in a pathogen metapopulation.</title>
        <authorList>
            <person name="Gardiner A."/>
            <person name="Kemen E."/>
            <person name="Schultz-Larsen T."/>
            <person name="MacLean D."/>
            <person name="Van Oosterhout C."/>
            <person name="Jones J.D.G."/>
        </authorList>
    </citation>
    <scope>NUCLEOTIDE SEQUENCE [LARGE SCALE GENOMIC DNA]</scope>
    <source>
        <strain evidence="1 2">Ac Nc2</strain>
    </source>
</reference>
<sequence length="130" mass="15657">MDIAADYYRGVYRKAGWEKWKASRKRSLTQWYKIRRAVGRVRPFPSEQVYEAKLALTPHFLRKQTRMDVQLWMTNQFRERRMLTKAHYFPARYLARFDAGTVQLTILSSSRTLMIRTSFSHRLDNFRAGF</sequence>
<evidence type="ECO:0000313" key="1">
    <source>
        <dbReference type="EMBL" id="CCI48045.1"/>
    </source>
</evidence>
<proteinExistence type="predicted"/>